<feature type="region of interest" description="Disordered" evidence="1">
    <location>
        <begin position="961"/>
        <end position="999"/>
    </location>
</feature>
<dbReference type="AlphaFoldDB" id="A0AA88L388"/>
<dbReference type="Pfam" id="PF08434">
    <property type="entry name" value="CLCA"/>
    <property type="match status" value="1"/>
</dbReference>
<dbReference type="InterPro" id="IPR013642">
    <property type="entry name" value="CLCA_N"/>
</dbReference>
<dbReference type="Gene3D" id="3.40.50.410">
    <property type="entry name" value="von Willebrand factor, type A domain"/>
    <property type="match status" value="1"/>
</dbReference>
<dbReference type="PANTHER" id="PTHR10579">
    <property type="entry name" value="CALCIUM-ACTIVATED CHLORIDE CHANNEL REGULATOR"/>
    <property type="match status" value="1"/>
</dbReference>
<evidence type="ECO:0000259" key="4">
    <source>
        <dbReference type="PROSITE" id="PS50234"/>
    </source>
</evidence>
<dbReference type="GO" id="GO:0032991">
    <property type="term" value="C:protein-containing complex"/>
    <property type="evidence" value="ECO:0007669"/>
    <property type="project" value="UniProtKB-ARBA"/>
</dbReference>
<sequence>MSSMSIFYLYLFCVCVASLSEDNVTILKIEDGIHSEDCLQILNSLEDTLKATFIELSRWTNETSNAIYVTLPLNWKSSNCLAGREMIMDDAVLNSEPSFVVEKQSFFSSPWAEQFGGCEAKGKAVHLPLEFLAEKKNLKGQMVAKEWVKYKYGVFEETGFQNDLQYPGFTGNYIPRNRSISEDETSMEDLSWSKGSTVGHDNYDREALTKQNVLCSYRSIQEVISDKESSHERGLLDNTETIIEEHDNRGLNHSEDILESETSENDTASVDTAELSSLKFRYLIRKPIKFVFVLERTKRLETKMRWTLVRRAMTQLIRYLPVGTEIAIIHYGSETTISLPLTKVTSQNREGLIGRIPKRTTHGEETAPEEALYLAKKVLKESSSFGRIILVSGNAELEIVNDDNSKISAVIFPSNKASDSYLKLKWLRSVQEYDKNYSITQHRLTEALLDAVRDSGIIRTQKVFEQTYDLGNDSIVAGSFSIPNNLGSNTTIVLHVVDEADIESFKVVSSNGIIYEFPTVSDGVSMFRLRELAEGEWNYTISFTTERSTSFCIVGVLTEPRDEVPDGVVVTVWTSAISSINANTTPLIIYAKVTKGIRPVWNASVIATVSRPGMSSMDINLKDTGLGDPDITKGDGIYSSYFTGFSNISGYYSVQIKVLNNHLNAMEAQPVDKIDHPCCGSTMPNKDLVRMEQFQLFGIVTTFFANTGVLNGTDIYPPSRISNFHTDGVFNETSEVELVWNAPGGDYDNGRAHRYEIRCYTDREALTDINFSSKGILVHASSTPEPGEYGTRQRALVQVPWPNEIFYYAIVAIDINGNRSPVSNIVPVFIYESPSTSPSTTVINLTLETEESEEVWLVSPKNLIEGKEVGYSELQEKEKNNEVYALIGGISGGIILLMIAFLLAIWCRRGKKQNNQGESEEKQNEVKVKIDNENERPIYQIYVNNAYIQEENGELKIVPRDGDIQEGTPSPWYATIPRNKRSAPPEPTNAFMSSLPRSKNNVRQNKVLTNGSIMSTQNATIIGIVGDGTSISSKPSVASDDTGIESCEERNSELPIPEGMNYGYERGIKMDTTKLGVTHDLNSSSDSVRNLSPLDLASNQIGIPTDGYEMGLNSKKPINNSFLSFRVQRLESQPDQHSSPVTKVRSSLYVPKKKRHISFV</sequence>
<keyword evidence="3" id="KW-0732">Signal</keyword>
<dbReference type="EMBL" id="JAVRJZ010000012">
    <property type="protein sequence ID" value="KAK2715017.1"/>
    <property type="molecule type" value="Genomic_DNA"/>
</dbReference>
<dbReference type="PANTHER" id="PTHR10579:SF43">
    <property type="entry name" value="ZINC FINGER (C3HC4-TYPE RING FINGER) FAMILY PROTEIN"/>
    <property type="match status" value="1"/>
</dbReference>
<feature type="transmembrane region" description="Helical" evidence="2">
    <location>
        <begin position="883"/>
        <end position="906"/>
    </location>
</feature>
<evidence type="ECO:0000313" key="5">
    <source>
        <dbReference type="EMBL" id="KAK2715017.1"/>
    </source>
</evidence>
<dbReference type="InterPro" id="IPR002035">
    <property type="entry name" value="VWF_A"/>
</dbReference>
<feature type="domain" description="VWFA" evidence="4">
    <location>
        <begin position="289"/>
        <end position="517"/>
    </location>
</feature>
<gene>
    <name evidence="5" type="ORF">QYM36_009870</name>
</gene>
<dbReference type="InterPro" id="IPR013783">
    <property type="entry name" value="Ig-like_fold"/>
</dbReference>
<name>A0AA88L388_ARTSF</name>
<dbReference type="InterPro" id="IPR051266">
    <property type="entry name" value="CLCR"/>
</dbReference>
<dbReference type="SUPFAM" id="SSF53300">
    <property type="entry name" value="vWA-like"/>
    <property type="match status" value="1"/>
</dbReference>
<organism evidence="5 6">
    <name type="scientific">Artemia franciscana</name>
    <name type="common">Brine shrimp</name>
    <name type="synonym">Artemia sanfranciscana</name>
    <dbReference type="NCBI Taxonomy" id="6661"/>
    <lineage>
        <taxon>Eukaryota</taxon>
        <taxon>Metazoa</taxon>
        <taxon>Ecdysozoa</taxon>
        <taxon>Arthropoda</taxon>
        <taxon>Crustacea</taxon>
        <taxon>Branchiopoda</taxon>
        <taxon>Anostraca</taxon>
        <taxon>Artemiidae</taxon>
        <taxon>Artemia</taxon>
    </lineage>
</organism>
<feature type="region of interest" description="Disordered" evidence="1">
    <location>
        <begin position="1033"/>
        <end position="1059"/>
    </location>
</feature>
<evidence type="ECO:0000256" key="3">
    <source>
        <dbReference type="SAM" id="SignalP"/>
    </source>
</evidence>
<keyword evidence="2" id="KW-0812">Transmembrane</keyword>
<protein>
    <recommendedName>
        <fullName evidence="4">VWFA domain-containing protein</fullName>
    </recommendedName>
</protein>
<proteinExistence type="predicted"/>
<evidence type="ECO:0000313" key="6">
    <source>
        <dbReference type="Proteomes" id="UP001187531"/>
    </source>
</evidence>
<comment type="caution">
    <text evidence="5">The sequence shown here is derived from an EMBL/GenBank/DDBJ whole genome shotgun (WGS) entry which is preliminary data.</text>
</comment>
<keyword evidence="2" id="KW-0472">Membrane</keyword>
<dbReference type="PROSITE" id="PS50234">
    <property type="entry name" value="VWFA"/>
    <property type="match status" value="1"/>
</dbReference>
<evidence type="ECO:0000256" key="2">
    <source>
        <dbReference type="SAM" id="Phobius"/>
    </source>
</evidence>
<dbReference type="Gene3D" id="2.60.40.10">
    <property type="entry name" value="Immunoglobulins"/>
    <property type="match status" value="1"/>
</dbReference>
<keyword evidence="2" id="KW-1133">Transmembrane helix</keyword>
<reference evidence="5" key="1">
    <citation type="submission" date="2023-07" db="EMBL/GenBank/DDBJ databases">
        <title>Chromosome-level genome assembly of Artemia franciscana.</title>
        <authorList>
            <person name="Jo E."/>
        </authorList>
    </citation>
    <scope>NUCLEOTIDE SEQUENCE</scope>
    <source>
        <tissue evidence="5">Whole body</tissue>
    </source>
</reference>
<dbReference type="InterPro" id="IPR036465">
    <property type="entry name" value="vWFA_dom_sf"/>
</dbReference>
<evidence type="ECO:0000256" key="1">
    <source>
        <dbReference type="SAM" id="MobiDB-lite"/>
    </source>
</evidence>
<keyword evidence="6" id="KW-1185">Reference proteome</keyword>
<accession>A0AA88L388</accession>
<feature type="signal peptide" evidence="3">
    <location>
        <begin position="1"/>
        <end position="20"/>
    </location>
</feature>
<feature type="chain" id="PRO_5041676494" description="VWFA domain-containing protein" evidence="3">
    <location>
        <begin position="21"/>
        <end position="1160"/>
    </location>
</feature>
<feature type="compositionally biased region" description="Polar residues" evidence="1">
    <location>
        <begin position="990"/>
        <end position="999"/>
    </location>
</feature>
<dbReference type="Proteomes" id="UP001187531">
    <property type="component" value="Unassembled WGS sequence"/>
</dbReference>